<organism evidence="8 9">
    <name type="scientific">Stegodyphus mimosarum</name>
    <name type="common">African social velvet spider</name>
    <dbReference type="NCBI Taxonomy" id="407821"/>
    <lineage>
        <taxon>Eukaryota</taxon>
        <taxon>Metazoa</taxon>
        <taxon>Ecdysozoa</taxon>
        <taxon>Arthropoda</taxon>
        <taxon>Chelicerata</taxon>
        <taxon>Arachnida</taxon>
        <taxon>Araneae</taxon>
        <taxon>Araneomorphae</taxon>
        <taxon>Entelegynae</taxon>
        <taxon>Eresoidea</taxon>
        <taxon>Eresidae</taxon>
        <taxon>Stegodyphus</taxon>
    </lineage>
</organism>
<dbReference type="AlphaFoldDB" id="A0A087TW78"/>
<evidence type="ECO:0000256" key="5">
    <source>
        <dbReference type="ARBA" id="ARBA00023004"/>
    </source>
</evidence>
<evidence type="ECO:0000256" key="7">
    <source>
        <dbReference type="SAM" id="Phobius"/>
    </source>
</evidence>
<evidence type="ECO:0000256" key="2">
    <source>
        <dbReference type="ARBA" id="ARBA00022617"/>
    </source>
</evidence>
<dbReference type="InterPro" id="IPR001128">
    <property type="entry name" value="Cyt_P450"/>
</dbReference>
<keyword evidence="3" id="KW-0479">Metal-binding</keyword>
<evidence type="ECO:0000256" key="4">
    <source>
        <dbReference type="ARBA" id="ARBA00023002"/>
    </source>
</evidence>
<dbReference type="SUPFAM" id="SSF48264">
    <property type="entry name" value="Cytochrome P450"/>
    <property type="match status" value="1"/>
</dbReference>
<dbReference type="GO" id="GO:0042446">
    <property type="term" value="P:hormone biosynthetic process"/>
    <property type="evidence" value="ECO:0007669"/>
    <property type="project" value="TreeGrafter"/>
</dbReference>
<dbReference type="PANTHER" id="PTHR24289:SF1">
    <property type="entry name" value="STEROID 17-ALPHA-HYDROXYLASE_17,20 LYASE"/>
    <property type="match status" value="1"/>
</dbReference>
<dbReference type="GO" id="GO:0005506">
    <property type="term" value="F:iron ion binding"/>
    <property type="evidence" value="ECO:0007669"/>
    <property type="project" value="InterPro"/>
</dbReference>
<evidence type="ECO:0000256" key="6">
    <source>
        <dbReference type="ARBA" id="ARBA00023033"/>
    </source>
</evidence>
<keyword evidence="5" id="KW-0408">Iron</keyword>
<dbReference type="GO" id="GO:0020037">
    <property type="term" value="F:heme binding"/>
    <property type="evidence" value="ECO:0007669"/>
    <property type="project" value="InterPro"/>
</dbReference>
<sequence length="117" mass="13529">MLFSQYLSLPIVVTTAAIFLIWLTVNWWKNNQNLPPGPWGLPFFGYYFFLSSKPYLEFYHLSKRYGDVFSFRTIGGKLFVVLSGAKLIKEILVNRAEEFIGRPQESNLLEWISDGLG</sequence>
<dbReference type="InterPro" id="IPR036396">
    <property type="entry name" value="Cyt_P450_sf"/>
</dbReference>
<protein>
    <submittedName>
        <fullName evidence="8">Cytochrome P450 1A2</fullName>
    </submittedName>
</protein>
<keyword evidence="7" id="KW-1133">Transmembrane helix</keyword>
<name>A0A087TW78_STEMI</name>
<evidence type="ECO:0000256" key="3">
    <source>
        <dbReference type="ARBA" id="ARBA00022723"/>
    </source>
</evidence>
<keyword evidence="6" id="KW-0503">Monooxygenase</keyword>
<keyword evidence="4" id="KW-0560">Oxidoreductase</keyword>
<dbReference type="PANTHER" id="PTHR24289">
    <property type="entry name" value="STEROID 17-ALPHA-HYDROXYLASE/17,20 LYASE"/>
    <property type="match status" value="1"/>
</dbReference>
<proteinExistence type="inferred from homology"/>
<evidence type="ECO:0000313" key="8">
    <source>
        <dbReference type="EMBL" id="KFM69367.1"/>
    </source>
</evidence>
<dbReference type="Proteomes" id="UP000054359">
    <property type="component" value="Unassembled WGS sequence"/>
</dbReference>
<feature type="transmembrane region" description="Helical" evidence="7">
    <location>
        <begin position="7"/>
        <end position="27"/>
    </location>
</feature>
<dbReference type="EMBL" id="KK117023">
    <property type="protein sequence ID" value="KFM69367.1"/>
    <property type="molecule type" value="Genomic_DNA"/>
</dbReference>
<keyword evidence="7" id="KW-0472">Membrane</keyword>
<feature type="transmembrane region" description="Helical" evidence="7">
    <location>
        <begin position="39"/>
        <end position="56"/>
    </location>
</feature>
<gene>
    <name evidence="8" type="ORF">X975_25448</name>
</gene>
<feature type="non-terminal residue" evidence="8">
    <location>
        <position position="117"/>
    </location>
</feature>
<dbReference type="GO" id="GO:0004508">
    <property type="term" value="F:steroid 17-alpha-monooxygenase activity"/>
    <property type="evidence" value="ECO:0007669"/>
    <property type="project" value="TreeGrafter"/>
</dbReference>
<dbReference type="Pfam" id="PF00067">
    <property type="entry name" value="p450"/>
    <property type="match status" value="1"/>
</dbReference>
<dbReference type="STRING" id="407821.A0A087TW78"/>
<dbReference type="GO" id="GO:0042448">
    <property type="term" value="P:progesterone metabolic process"/>
    <property type="evidence" value="ECO:0007669"/>
    <property type="project" value="TreeGrafter"/>
</dbReference>
<accession>A0A087TW78</accession>
<comment type="similarity">
    <text evidence="1">Belongs to the cytochrome P450 family.</text>
</comment>
<evidence type="ECO:0000256" key="1">
    <source>
        <dbReference type="ARBA" id="ARBA00010617"/>
    </source>
</evidence>
<dbReference type="OMA" id="KYLCAFG"/>
<evidence type="ECO:0000313" key="9">
    <source>
        <dbReference type="Proteomes" id="UP000054359"/>
    </source>
</evidence>
<keyword evidence="2" id="KW-0349">Heme</keyword>
<dbReference type="Gene3D" id="1.10.630.10">
    <property type="entry name" value="Cytochrome P450"/>
    <property type="match status" value="1"/>
</dbReference>
<keyword evidence="7" id="KW-0812">Transmembrane</keyword>
<reference evidence="8 9" key="1">
    <citation type="submission" date="2013-11" db="EMBL/GenBank/DDBJ databases">
        <title>Genome sequencing of Stegodyphus mimosarum.</title>
        <authorList>
            <person name="Bechsgaard J."/>
        </authorList>
    </citation>
    <scope>NUCLEOTIDE SEQUENCE [LARGE SCALE GENOMIC DNA]</scope>
</reference>
<dbReference type="OrthoDB" id="6426570at2759"/>
<keyword evidence="9" id="KW-1185">Reference proteome</keyword>